<evidence type="ECO:0000313" key="3">
    <source>
        <dbReference type="EMBL" id="MFC4033786.1"/>
    </source>
</evidence>
<dbReference type="Pfam" id="PF03819">
    <property type="entry name" value="MazG"/>
    <property type="match status" value="1"/>
</dbReference>
<reference evidence="4" key="1">
    <citation type="journal article" date="2019" name="Int. J. Syst. Evol. Microbiol.">
        <title>The Global Catalogue of Microorganisms (GCM) 10K type strain sequencing project: providing services to taxonomists for standard genome sequencing and annotation.</title>
        <authorList>
            <consortium name="The Broad Institute Genomics Platform"/>
            <consortium name="The Broad Institute Genome Sequencing Center for Infectious Disease"/>
            <person name="Wu L."/>
            <person name="Ma J."/>
        </authorList>
    </citation>
    <scope>NUCLEOTIDE SEQUENCE [LARGE SCALE GENOMIC DNA]</scope>
    <source>
        <strain evidence="4">CGMCC 4.7237</strain>
    </source>
</reference>
<dbReference type="PANTHER" id="PTHR30522">
    <property type="entry name" value="NUCLEOSIDE TRIPHOSPHATE PYROPHOSPHOHYDROLASE"/>
    <property type="match status" value="1"/>
</dbReference>
<evidence type="ECO:0000256" key="1">
    <source>
        <dbReference type="SAM" id="MobiDB-lite"/>
    </source>
</evidence>
<accession>A0ABV8HQ67</accession>
<dbReference type="InterPro" id="IPR011551">
    <property type="entry name" value="NTP_PyrPHydrolase_MazG"/>
</dbReference>
<comment type="caution">
    <text evidence="3">The sequence shown here is derived from an EMBL/GenBank/DDBJ whole genome shotgun (WGS) entry which is preliminary data.</text>
</comment>
<dbReference type="Proteomes" id="UP001595765">
    <property type="component" value="Unassembled WGS sequence"/>
</dbReference>
<dbReference type="PANTHER" id="PTHR30522:SF0">
    <property type="entry name" value="NUCLEOSIDE TRIPHOSPHATE PYROPHOSPHOHYDROLASE"/>
    <property type="match status" value="1"/>
</dbReference>
<organism evidence="3 4">
    <name type="scientific">Streptomyces polygonati</name>
    <dbReference type="NCBI Taxonomy" id="1617087"/>
    <lineage>
        <taxon>Bacteria</taxon>
        <taxon>Bacillati</taxon>
        <taxon>Actinomycetota</taxon>
        <taxon>Actinomycetes</taxon>
        <taxon>Kitasatosporales</taxon>
        <taxon>Streptomycetaceae</taxon>
        <taxon>Streptomyces</taxon>
    </lineage>
</organism>
<proteinExistence type="predicted"/>
<dbReference type="EC" id="3.6.1.9" evidence="3"/>
<keyword evidence="4" id="KW-1185">Reference proteome</keyword>
<feature type="domain" description="NTP pyrophosphohydrolase MazG-like" evidence="2">
    <location>
        <begin position="155"/>
        <end position="229"/>
    </location>
</feature>
<feature type="region of interest" description="Disordered" evidence="1">
    <location>
        <begin position="282"/>
        <end position="302"/>
    </location>
</feature>
<dbReference type="RefSeq" id="WP_386430891.1">
    <property type="nucleotide sequence ID" value="NZ_JBHSBB010000013.1"/>
</dbReference>
<dbReference type="InterPro" id="IPR048015">
    <property type="entry name" value="NTP-PPase_MazG-like_N"/>
</dbReference>
<dbReference type="NCBIfam" id="NF008988">
    <property type="entry name" value="PRK12334.1-4"/>
    <property type="match status" value="1"/>
</dbReference>
<sequence length="359" mass="38005">MKDQDEADVNGGSGGAGAPGRLVLLTSSHRVAPGQLSWPAWRTLHDADRVLCPDPEHPQLPYLREAGVAVEIADPRGQELVDATAGGRTVVYLPPSGGAAPAVTDELARLGGSGRVAMPDLELLPGSYDLPGARLLDLVQVMDRIRAECPWSSLRTHEELATYGIEEMYELVEAIEEGDREAIREELGDVLLQVVFHAAIAGGHPEEPFGIDDVAAGLVAKLVHRHPHIYGDEVAETPEQVQANWIRLKGVEKARESVTDGVPLASPALALAAKLTARARAAGLPLPPTPPAPDSTRPPTEAHLGNHLLAQAAAAQAAGIDPEAALRHAARHYRTTIRTAEAARRGGAPAGDEVEDEDE</sequence>
<dbReference type="InterPro" id="IPR004518">
    <property type="entry name" value="MazG-like_dom"/>
</dbReference>
<dbReference type="SUPFAM" id="SSF101386">
    <property type="entry name" value="all-alpha NTP pyrophosphatases"/>
    <property type="match status" value="1"/>
</dbReference>
<evidence type="ECO:0000313" key="4">
    <source>
        <dbReference type="Proteomes" id="UP001595765"/>
    </source>
</evidence>
<evidence type="ECO:0000259" key="2">
    <source>
        <dbReference type="Pfam" id="PF03819"/>
    </source>
</evidence>
<dbReference type="EMBL" id="JBHSBB010000013">
    <property type="protein sequence ID" value="MFC4033786.1"/>
    <property type="molecule type" value="Genomic_DNA"/>
</dbReference>
<name>A0ABV8HQ67_9ACTN</name>
<gene>
    <name evidence="3" type="ORF">ACFO3J_20215</name>
</gene>
<dbReference type="Gene3D" id="1.10.287.1080">
    <property type="entry name" value="MazG-like"/>
    <property type="match status" value="2"/>
</dbReference>
<dbReference type="GO" id="GO:0047429">
    <property type="term" value="F:nucleoside triphosphate diphosphatase activity"/>
    <property type="evidence" value="ECO:0007669"/>
    <property type="project" value="UniProtKB-EC"/>
</dbReference>
<feature type="region of interest" description="Disordered" evidence="1">
    <location>
        <begin position="336"/>
        <end position="359"/>
    </location>
</feature>
<keyword evidence="3" id="KW-0378">Hydrolase</keyword>
<dbReference type="CDD" id="cd11528">
    <property type="entry name" value="NTP-PPase_MazG_Nterm"/>
    <property type="match status" value="1"/>
</dbReference>
<feature type="region of interest" description="Disordered" evidence="1">
    <location>
        <begin position="1"/>
        <end position="21"/>
    </location>
</feature>
<feature type="compositionally biased region" description="Low complexity" evidence="1">
    <location>
        <begin position="336"/>
        <end position="351"/>
    </location>
</feature>
<protein>
    <submittedName>
        <fullName evidence="3">Nucleoside triphosphate pyrophosphohydrolase</fullName>
        <ecNumber evidence="3">3.6.1.9</ecNumber>
    </submittedName>
</protein>